<dbReference type="InParanoid" id="G9MQW4"/>
<evidence type="ECO:0000313" key="2">
    <source>
        <dbReference type="Proteomes" id="UP000007115"/>
    </source>
</evidence>
<dbReference type="AlphaFoldDB" id="G9MQW4"/>
<protein>
    <submittedName>
        <fullName evidence="1">Uncharacterized protein</fullName>
    </submittedName>
</protein>
<dbReference type="Proteomes" id="UP000007115">
    <property type="component" value="Unassembled WGS sequence"/>
</dbReference>
<keyword evidence="2" id="KW-1185">Reference proteome</keyword>
<comment type="caution">
    <text evidence="1">The sequence shown here is derived from an EMBL/GenBank/DDBJ whole genome shotgun (WGS) entry which is preliminary data.</text>
</comment>
<dbReference type="GeneID" id="25796109"/>
<name>G9MQW4_HYPVG</name>
<dbReference type="RefSeq" id="XP_013956713.1">
    <property type="nucleotide sequence ID" value="XM_014101238.1"/>
</dbReference>
<organism evidence="1 2">
    <name type="scientific">Hypocrea virens (strain Gv29-8 / FGSC 10586)</name>
    <name type="common">Gliocladium virens</name>
    <name type="synonym">Trichoderma virens</name>
    <dbReference type="NCBI Taxonomy" id="413071"/>
    <lineage>
        <taxon>Eukaryota</taxon>
        <taxon>Fungi</taxon>
        <taxon>Dikarya</taxon>
        <taxon>Ascomycota</taxon>
        <taxon>Pezizomycotina</taxon>
        <taxon>Sordariomycetes</taxon>
        <taxon>Hypocreomycetidae</taxon>
        <taxon>Hypocreales</taxon>
        <taxon>Hypocreaceae</taxon>
        <taxon>Trichoderma</taxon>
    </lineage>
</organism>
<accession>G9MQW4</accession>
<sequence>MSLSLSLSLGLSLLFLLLLGIRGVVRRWRLDYGVQRGTGHSFVLSKYSLRSQLTRSTDGAGAYPKGRPTRRTAISTAYVRFYRGAWYRPPSNVKRTGPTGDEEALNPMKEVSPYLSSYTPLAFTGNLCNRLSIKFNN</sequence>
<dbReference type="VEuPathDB" id="FungiDB:TRIVIDRAFT_60653"/>
<proteinExistence type="predicted"/>
<dbReference type="HOGENOM" id="CLU_1865392_0_0_1"/>
<evidence type="ECO:0000313" key="1">
    <source>
        <dbReference type="EMBL" id="EHK22493.1"/>
    </source>
</evidence>
<reference evidence="1 2" key="1">
    <citation type="journal article" date="2011" name="Genome Biol.">
        <title>Comparative genome sequence analysis underscores mycoparasitism as the ancestral life style of Trichoderma.</title>
        <authorList>
            <person name="Kubicek C.P."/>
            <person name="Herrera-Estrella A."/>
            <person name="Seidl-Seiboth V."/>
            <person name="Martinez D.A."/>
            <person name="Druzhinina I.S."/>
            <person name="Thon M."/>
            <person name="Zeilinger S."/>
            <person name="Casas-Flores S."/>
            <person name="Horwitz B.A."/>
            <person name="Mukherjee P.K."/>
            <person name="Mukherjee M."/>
            <person name="Kredics L."/>
            <person name="Alcaraz L.D."/>
            <person name="Aerts A."/>
            <person name="Antal Z."/>
            <person name="Atanasova L."/>
            <person name="Cervantes-Badillo M.G."/>
            <person name="Challacombe J."/>
            <person name="Chertkov O."/>
            <person name="McCluskey K."/>
            <person name="Coulpier F."/>
            <person name="Deshpande N."/>
            <person name="von Doehren H."/>
            <person name="Ebbole D.J."/>
            <person name="Esquivel-Naranjo E.U."/>
            <person name="Fekete E."/>
            <person name="Flipphi M."/>
            <person name="Glaser F."/>
            <person name="Gomez-Rodriguez E.Y."/>
            <person name="Gruber S."/>
            <person name="Han C."/>
            <person name="Henrissat B."/>
            <person name="Hermosa R."/>
            <person name="Hernandez-Onate M."/>
            <person name="Karaffa L."/>
            <person name="Kosti I."/>
            <person name="Le Crom S."/>
            <person name="Lindquist E."/>
            <person name="Lucas S."/>
            <person name="Luebeck M."/>
            <person name="Luebeck P.S."/>
            <person name="Margeot A."/>
            <person name="Metz B."/>
            <person name="Misra M."/>
            <person name="Nevalainen H."/>
            <person name="Omann M."/>
            <person name="Packer N."/>
            <person name="Perrone G."/>
            <person name="Uresti-Rivera E.E."/>
            <person name="Salamov A."/>
            <person name="Schmoll M."/>
            <person name="Seiboth B."/>
            <person name="Shapiro H."/>
            <person name="Sukno S."/>
            <person name="Tamayo-Ramos J.A."/>
            <person name="Tisch D."/>
            <person name="Wiest A."/>
            <person name="Wilkinson H.H."/>
            <person name="Zhang M."/>
            <person name="Coutinho P.M."/>
            <person name="Kenerley C.M."/>
            <person name="Monte E."/>
            <person name="Baker S.E."/>
            <person name="Grigoriev I.V."/>
        </authorList>
    </citation>
    <scope>NUCLEOTIDE SEQUENCE [LARGE SCALE GENOMIC DNA]</scope>
    <source>
        <strain evidence="2">Gv29-8 / FGSC 10586</strain>
    </source>
</reference>
<dbReference type="EMBL" id="ABDF02000006">
    <property type="protein sequence ID" value="EHK22493.1"/>
    <property type="molecule type" value="Genomic_DNA"/>
</dbReference>
<gene>
    <name evidence="1" type="ORF">TRIVIDRAFT_60653</name>
</gene>